<evidence type="ECO:0000256" key="7">
    <source>
        <dbReference type="SAM" id="Phobius"/>
    </source>
</evidence>
<keyword evidence="4 8" id="KW-0808">Transferase</keyword>
<evidence type="ECO:0000313" key="8">
    <source>
        <dbReference type="EMBL" id="QCD44500.1"/>
    </source>
</evidence>
<dbReference type="EC" id="2.3.1.241" evidence="8"/>
<organism evidence="8 9">
    <name type="scientific">Campylobacter mucosalis CCUG 21559</name>
    <dbReference type="NCBI Taxonomy" id="1032067"/>
    <lineage>
        <taxon>Bacteria</taxon>
        <taxon>Pseudomonadati</taxon>
        <taxon>Campylobacterota</taxon>
        <taxon>Epsilonproteobacteria</taxon>
        <taxon>Campylobacterales</taxon>
        <taxon>Campylobacteraceae</taxon>
        <taxon>Campylobacter</taxon>
    </lineage>
</organism>
<keyword evidence="7" id="KW-1133">Transmembrane helix</keyword>
<evidence type="ECO:0000256" key="6">
    <source>
        <dbReference type="ARBA" id="ARBA00023315"/>
    </source>
</evidence>
<protein>
    <submittedName>
        <fullName evidence="8">Lipid A biosynthesis lauroyl acyltransferase</fullName>
        <ecNumber evidence="8">2.3.1.241</ecNumber>
    </submittedName>
</protein>
<dbReference type="CDD" id="cd07984">
    <property type="entry name" value="LPLAT_LABLAT-like"/>
    <property type="match status" value="1"/>
</dbReference>
<sequence>MDKLYLALFYIFKFIITITPNSVHNAIVKFLASIYMRLNKRRFKVVMTNLNLAFGDEISMQRKLEIAKQCYINFAKFLGINFIKNQNTTKEKVLKKVCFKNENFLIEAINSKRPVIISTAHFGEWELFSLAMAARFGAVSVLGRRLDSKSIDKILNANRTQFDVELIDKQGATKGILKALKQGRIVGILVDQNTAKSDGIEISFFNKRVLHTPSVSIFAQKTDALIVNAFISQIDENLSEICFFESIDITKFDKENAIKLATQAQADACEAMIRQKPDEYFWFHRRFKRFYKEAYL</sequence>
<gene>
    <name evidence="8" type="primary">waaM</name>
    <name evidence="8" type="ORF">CMUC_0703</name>
</gene>
<keyword evidence="3" id="KW-0997">Cell inner membrane</keyword>
<dbReference type="NCBIfam" id="NF006270">
    <property type="entry name" value="PRK08419.1"/>
    <property type="match status" value="1"/>
</dbReference>
<dbReference type="Proteomes" id="UP000503264">
    <property type="component" value="Chromosome"/>
</dbReference>
<reference evidence="8 9" key="1">
    <citation type="submission" date="2016-07" db="EMBL/GenBank/DDBJ databases">
        <title>Comparative genomics of the Campylobacter concisus group.</title>
        <authorList>
            <person name="Miller W.G."/>
            <person name="Yee E."/>
            <person name="Chapman M.H."/>
            <person name="Huynh S."/>
            <person name="Bono J.L."/>
            <person name="On S.L.W."/>
            <person name="StLeger J."/>
            <person name="Foster G."/>
            <person name="Parker C.T."/>
        </authorList>
    </citation>
    <scope>NUCLEOTIDE SEQUENCE [LARGE SCALE GENOMIC DNA]</scope>
    <source>
        <strain evidence="8 9">CCUG 21559</strain>
    </source>
</reference>
<proteinExistence type="predicted"/>
<dbReference type="EMBL" id="CP012542">
    <property type="protein sequence ID" value="QCD44500.1"/>
    <property type="molecule type" value="Genomic_DNA"/>
</dbReference>
<keyword evidence="9" id="KW-1185">Reference proteome</keyword>
<evidence type="ECO:0000313" key="9">
    <source>
        <dbReference type="Proteomes" id="UP000503264"/>
    </source>
</evidence>
<evidence type="ECO:0000256" key="1">
    <source>
        <dbReference type="ARBA" id="ARBA00004533"/>
    </source>
</evidence>
<evidence type="ECO:0000256" key="3">
    <source>
        <dbReference type="ARBA" id="ARBA00022519"/>
    </source>
</evidence>
<dbReference type="AlphaFoldDB" id="A0A6G5QFP8"/>
<evidence type="ECO:0000256" key="4">
    <source>
        <dbReference type="ARBA" id="ARBA00022679"/>
    </source>
</evidence>
<evidence type="ECO:0000256" key="2">
    <source>
        <dbReference type="ARBA" id="ARBA00022475"/>
    </source>
</evidence>
<dbReference type="Pfam" id="PF03279">
    <property type="entry name" value="Lip_A_acyltrans"/>
    <property type="match status" value="1"/>
</dbReference>
<dbReference type="GO" id="GO:0008913">
    <property type="term" value="F:Kdo2-lipid IVA acyltransferase activity"/>
    <property type="evidence" value="ECO:0007669"/>
    <property type="project" value="UniProtKB-EC"/>
</dbReference>
<keyword evidence="6 8" id="KW-0012">Acyltransferase</keyword>
<keyword evidence="5 7" id="KW-0472">Membrane</keyword>
<keyword evidence="2" id="KW-1003">Cell membrane</keyword>
<dbReference type="GO" id="GO:0009247">
    <property type="term" value="P:glycolipid biosynthetic process"/>
    <property type="evidence" value="ECO:0007669"/>
    <property type="project" value="UniProtKB-ARBA"/>
</dbReference>
<feature type="transmembrane region" description="Helical" evidence="7">
    <location>
        <begin position="6"/>
        <end position="32"/>
    </location>
</feature>
<dbReference type="PANTHER" id="PTHR30606:SF9">
    <property type="entry name" value="LIPID A BIOSYNTHESIS LAUROYLTRANSFERASE"/>
    <property type="match status" value="1"/>
</dbReference>
<comment type="subcellular location">
    <subcellularLocation>
        <location evidence="1">Cell inner membrane</location>
    </subcellularLocation>
</comment>
<name>A0A6G5QFP8_9BACT</name>
<dbReference type="PANTHER" id="PTHR30606">
    <property type="entry name" value="LIPID A BIOSYNTHESIS LAUROYL ACYLTRANSFERASE"/>
    <property type="match status" value="1"/>
</dbReference>
<dbReference type="GO" id="GO:0005886">
    <property type="term" value="C:plasma membrane"/>
    <property type="evidence" value="ECO:0007669"/>
    <property type="project" value="UniProtKB-SubCell"/>
</dbReference>
<keyword evidence="7" id="KW-0812">Transmembrane</keyword>
<dbReference type="InterPro" id="IPR004960">
    <property type="entry name" value="LipA_acyltrans"/>
</dbReference>
<accession>A0A6G5QFP8</accession>
<evidence type="ECO:0000256" key="5">
    <source>
        <dbReference type="ARBA" id="ARBA00023136"/>
    </source>
</evidence>
<dbReference type="RefSeq" id="WP_034969415.1">
    <property type="nucleotide sequence ID" value="NZ_CP012542.1"/>
</dbReference>